<reference evidence="2 3" key="1">
    <citation type="submission" date="2018-03" db="EMBL/GenBank/DDBJ databases">
        <title>Bacillus urumqiensis sp. nov., a moderately haloalkaliphilic bacterium isolated from a salt lake.</title>
        <authorList>
            <person name="Zhao B."/>
            <person name="Liao Z."/>
        </authorList>
    </citation>
    <scope>NUCLEOTIDE SEQUENCE [LARGE SCALE GENOMIC DNA]</scope>
    <source>
        <strain evidence="2 3">BZ-SZ-XJ18</strain>
    </source>
</reference>
<keyword evidence="3" id="KW-1185">Reference proteome</keyword>
<dbReference type="Gene3D" id="3.40.630.30">
    <property type="match status" value="1"/>
</dbReference>
<proteinExistence type="predicted"/>
<organism evidence="2 3">
    <name type="scientific">Alkalicoccus urumqiensis</name>
    <name type="common">Bacillus urumqiensis</name>
    <dbReference type="NCBI Taxonomy" id="1548213"/>
    <lineage>
        <taxon>Bacteria</taxon>
        <taxon>Bacillati</taxon>
        <taxon>Bacillota</taxon>
        <taxon>Bacilli</taxon>
        <taxon>Bacillales</taxon>
        <taxon>Bacillaceae</taxon>
        <taxon>Alkalicoccus</taxon>
    </lineage>
</organism>
<dbReference type="InterPro" id="IPR016181">
    <property type="entry name" value="Acyl_CoA_acyltransferase"/>
</dbReference>
<dbReference type="GO" id="GO:1990189">
    <property type="term" value="F:protein N-terminal-serine acetyltransferase activity"/>
    <property type="evidence" value="ECO:0007669"/>
    <property type="project" value="TreeGrafter"/>
</dbReference>
<gene>
    <name evidence="2" type="ORF">C6I21_01530</name>
</gene>
<dbReference type="Pfam" id="PF13302">
    <property type="entry name" value="Acetyltransf_3"/>
    <property type="match status" value="1"/>
</dbReference>
<dbReference type="Proteomes" id="UP000243650">
    <property type="component" value="Unassembled WGS sequence"/>
</dbReference>
<dbReference type="EMBL" id="PVNS01000001">
    <property type="protein sequence ID" value="PRO67267.1"/>
    <property type="molecule type" value="Genomic_DNA"/>
</dbReference>
<feature type="domain" description="N-acetyltransferase" evidence="1">
    <location>
        <begin position="10"/>
        <end position="167"/>
    </location>
</feature>
<dbReference type="InterPro" id="IPR000182">
    <property type="entry name" value="GNAT_dom"/>
</dbReference>
<comment type="caution">
    <text evidence="2">The sequence shown here is derived from an EMBL/GenBank/DDBJ whole genome shotgun (WGS) entry which is preliminary data.</text>
</comment>
<name>A0A2P6MLU1_ALKUR</name>
<dbReference type="GO" id="GO:0008999">
    <property type="term" value="F:protein-N-terminal-alanine acetyltransferase activity"/>
    <property type="evidence" value="ECO:0007669"/>
    <property type="project" value="TreeGrafter"/>
</dbReference>
<dbReference type="OrthoDB" id="9784707at2"/>
<dbReference type="InterPro" id="IPR051908">
    <property type="entry name" value="Ribosomal_N-acetyltransferase"/>
</dbReference>
<dbReference type="GO" id="GO:0005737">
    <property type="term" value="C:cytoplasm"/>
    <property type="evidence" value="ECO:0007669"/>
    <property type="project" value="TreeGrafter"/>
</dbReference>
<protein>
    <submittedName>
        <fullName evidence="2">RimJ/RimL family protein N-acetyltransferase</fullName>
    </submittedName>
</protein>
<keyword evidence="2" id="KW-0808">Transferase</keyword>
<dbReference type="PANTHER" id="PTHR43441">
    <property type="entry name" value="RIBOSOMAL-PROTEIN-SERINE ACETYLTRANSFERASE"/>
    <property type="match status" value="1"/>
</dbReference>
<accession>A0A2P6MLU1</accession>
<evidence type="ECO:0000259" key="1">
    <source>
        <dbReference type="PROSITE" id="PS51186"/>
    </source>
</evidence>
<dbReference type="SUPFAM" id="SSF55729">
    <property type="entry name" value="Acyl-CoA N-acyltransferases (Nat)"/>
    <property type="match status" value="1"/>
</dbReference>
<dbReference type="AlphaFoldDB" id="A0A2P6MLU1"/>
<dbReference type="PROSITE" id="PS51186">
    <property type="entry name" value="GNAT"/>
    <property type="match status" value="1"/>
</dbReference>
<dbReference type="RefSeq" id="WP_105957651.1">
    <property type="nucleotide sequence ID" value="NZ_PVNS01000001.1"/>
</dbReference>
<evidence type="ECO:0000313" key="2">
    <source>
        <dbReference type="EMBL" id="PRO67267.1"/>
    </source>
</evidence>
<sequence>MFSHSITQDIDLSLLLPKDADALFALTDRSRSHLRRFLPWVDAVQSPEHSASFIQAGLNQLQQNNGFQLGIWHQGALAGVIGLHYINHANRSTSIGYWLGDGFEGNGLITESCRALIDYMRREFRINRIEIRCAVENERSRAVPERLGMTHEGRIRQAEWLYDHFVDHDIYASVAEEDSPSV</sequence>
<evidence type="ECO:0000313" key="3">
    <source>
        <dbReference type="Proteomes" id="UP000243650"/>
    </source>
</evidence>
<dbReference type="PANTHER" id="PTHR43441:SF12">
    <property type="entry name" value="RIBOSOMAL N-ACETYLTRANSFERASE YDAF-RELATED"/>
    <property type="match status" value="1"/>
</dbReference>